<dbReference type="InterPro" id="IPR006652">
    <property type="entry name" value="Kelch_1"/>
</dbReference>
<dbReference type="RefSeq" id="XP_024371632.1">
    <property type="nucleotide sequence ID" value="XM_024515864.2"/>
</dbReference>
<gene>
    <name evidence="2" type="primary">LOC112280404</name>
    <name evidence="1" type="ORF">PHYPA_004473</name>
</gene>
<dbReference type="AlphaFoldDB" id="A0A2K1KUM3"/>
<dbReference type="SUPFAM" id="SSF117281">
    <property type="entry name" value="Kelch motif"/>
    <property type="match status" value="1"/>
</dbReference>
<organism evidence="1">
    <name type="scientific">Physcomitrium patens</name>
    <name type="common">Spreading-leaved earth moss</name>
    <name type="synonym">Physcomitrella patens</name>
    <dbReference type="NCBI Taxonomy" id="3218"/>
    <lineage>
        <taxon>Eukaryota</taxon>
        <taxon>Viridiplantae</taxon>
        <taxon>Streptophyta</taxon>
        <taxon>Embryophyta</taxon>
        <taxon>Bryophyta</taxon>
        <taxon>Bryophytina</taxon>
        <taxon>Bryopsida</taxon>
        <taxon>Funariidae</taxon>
        <taxon>Funariales</taxon>
        <taxon>Funariaceae</taxon>
        <taxon>Physcomitrium</taxon>
    </lineage>
</organism>
<name>A0A2K1KUM3_PHYPA</name>
<dbReference type="FunCoup" id="A0A2K1KUM3">
    <property type="interactions" value="33"/>
</dbReference>
<dbReference type="EnsemblPlants" id="Pp3c3_15470V3.1">
    <property type="protein sequence ID" value="PAC:32944562.CDS.1"/>
    <property type="gene ID" value="Pp3c3_15470"/>
</dbReference>
<dbReference type="Gramene" id="Pp3c3_15470V3.1">
    <property type="protein sequence ID" value="PAC:32944562.CDS.1"/>
    <property type="gene ID" value="Pp3c3_15470"/>
</dbReference>
<sequence>MADFVEYSRMMAGSCGASASDAGLIDALPDDVFMKCLVRVPLQWHANLQRASRGLREVVQSRQYYAQRKAEGTSSSFVCLLQPMPMSTETLAEKSCTATPAACSLDSVYGISLVDVNENVWSRLPAIPGFPGGLPTYCRLVALKGVLVVLGGWWQSTWEPSKSVFVFNFSTQTWRQGADMTNVRNFFACGATGSKVYVAGGHDGSKKALASVEVYDVETNCWESLGSMREERDECTGVVMDGKFYVVSGYGSESQGVFSTSAEAYDYSTKTWSFIDNMWPLVSADSEVVNPSSLTALGGSLYGVHGKGVVVFNPQRNAWTVVEKVPEEPEQAEITSLSITATGNSLIITALAKKNDTATLRAISLTPSHGSCKPQWRPIAGDNQFLNLAQTSCAFEM</sequence>
<evidence type="ECO:0000313" key="2">
    <source>
        <dbReference type="EnsemblPlants" id="PAC:32944562.CDS.1"/>
    </source>
</evidence>
<protein>
    <recommendedName>
        <fullName evidence="4">F-box domain-containing protein</fullName>
    </recommendedName>
</protein>
<dbReference type="PaxDb" id="3218-PP1S25_215V6.1"/>
<dbReference type="InterPro" id="IPR015915">
    <property type="entry name" value="Kelch-typ_b-propeller"/>
</dbReference>
<dbReference type="OrthoDB" id="191037at2759"/>
<dbReference type="Proteomes" id="UP000006727">
    <property type="component" value="Chromosome 3"/>
</dbReference>
<dbReference type="EMBL" id="ABEU02000003">
    <property type="protein sequence ID" value="PNR57479.1"/>
    <property type="molecule type" value="Genomic_DNA"/>
</dbReference>
<reference evidence="1 3" key="2">
    <citation type="journal article" date="2018" name="Plant J.">
        <title>The Physcomitrella patens chromosome-scale assembly reveals moss genome structure and evolution.</title>
        <authorList>
            <person name="Lang D."/>
            <person name="Ullrich K.K."/>
            <person name="Murat F."/>
            <person name="Fuchs J."/>
            <person name="Jenkins J."/>
            <person name="Haas F.B."/>
            <person name="Piednoel M."/>
            <person name="Gundlach H."/>
            <person name="Van Bel M."/>
            <person name="Meyberg R."/>
            <person name="Vives C."/>
            <person name="Morata J."/>
            <person name="Symeonidi A."/>
            <person name="Hiss M."/>
            <person name="Muchero W."/>
            <person name="Kamisugi Y."/>
            <person name="Saleh O."/>
            <person name="Blanc G."/>
            <person name="Decker E.L."/>
            <person name="van Gessel N."/>
            <person name="Grimwood J."/>
            <person name="Hayes R.D."/>
            <person name="Graham S.W."/>
            <person name="Gunter L.E."/>
            <person name="McDaniel S.F."/>
            <person name="Hoernstein S.N.W."/>
            <person name="Larsson A."/>
            <person name="Li F.W."/>
            <person name="Perroud P.F."/>
            <person name="Phillips J."/>
            <person name="Ranjan P."/>
            <person name="Rokshar D.S."/>
            <person name="Rothfels C.J."/>
            <person name="Schneider L."/>
            <person name="Shu S."/>
            <person name="Stevenson D.W."/>
            <person name="Thummler F."/>
            <person name="Tillich M."/>
            <person name="Villarreal Aguilar J.C."/>
            <person name="Widiez T."/>
            <person name="Wong G.K."/>
            <person name="Wymore A."/>
            <person name="Zhang Y."/>
            <person name="Zimmer A.D."/>
            <person name="Quatrano R.S."/>
            <person name="Mayer K.F.X."/>
            <person name="Goodstein D."/>
            <person name="Casacuberta J.M."/>
            <person name="Vandepoele K."/>
            <person name="Reski R."/>
            <person name="Cuming A.C."/>
            <person name="Tuskan G.A."/>
            <person name="Maumus F."/>
            <person name="Salse J."/>
            <person name="Schmutz J."/>
            <person name="Rensing S.A."/>
        </authorList>
    </citation>
    <scope>NUCLEOTIDE SEQUENCE [LARGE SCALE GENOMIC DNA]</scope>
    <source>
        <strain evidence="2 3">cv. Gransden 2004</strain>
    </source>
</reference>
<dbReference type="KEGG" id="ppp:112280404"/>
<dbReference type="EnsemblPlants" id="Pp3c3_15470V3.2">
    <property type="protein sequence ID" value="PAC:32944563.CDS.1"/>
    <property type="gene ID" value="Pp3c3_15470"/>
</dbReference>
<proteinExistence type="predicted"/>
<reference evidence="1 3" key="1">
    <citation type="journal article" date="2008" name="Science">
        <title>The Physcomitrella genome reveals evolutionary insights into the conquest of land by plants.</title>
        <authorList>
            <person name="Rensing S."/>
            <person name="Lang D."/>
            <person name="Zimmer A."/>
            <person name="Terry A."/>
            <person name="Salamov A."/>
            <person name="Shapiro H."/>
            <person name="Nishiyama T."/>
            <person name="Perroud P.-F."/>
            <person name="Lindquist E."/>
            <person name="Kamisugi Y."/>
            <person name="Tanahashi T."/>
            <person name="Sakakibara K."/>
            <person name="Fujita T."/>
            <person name="Oishi K."/>
            <person name="Shin-I T."/>
            <person name="Kuroki Y."/>
            <person name="Toyoda A."/>
            <person name="Suzuki Y."/>
            <person name="Hashimoto A."/>
            <person name="Yamaguchi K."/>
            <person name="Sugano A."/>
            <person name="Kohara Y."/>
            <person name="Fujiyama A."/>
            <person name="Anterola A."/>
            <person name="Aoki S."/>
            <person name="Ashton N."/>
            <person name="Barbazuk W.B."/>
            <person name="Barker E."/>
            <person name="Bennetzen J."/>
            <person name="Bezanilla M."/>
            <person name="Blankenship R."/>
            <person name="Cho S.H."/>
            <person name="Dutcher S."/>
            <person name="Estelle M."/>
            <person name="Fawcett J.A."/>
            <person name="Gundlach H."/>
            <person name="Hanada K."/>
            <person name="Heyl A."/>
            <person name="Hicks K.A."/>
            <person name="Hugh J."/>
            <person name="Lohr M."/>
            <person name="Mayer K."/>
            <person name="Melkozernov A."/>
            <person name="Murata T."/>
            <person name="Nelson D."/>
            <person name="Pils B."/>
            <person name="Prigge M."/>
            <person name="Reiss B."/>
            <person name="Renner T."/>
            <person name="Rombauts S."/>
            <person name="Rushton P."/>
            <person name="Sanderfoot A."/>
            <person name="Schween G."/>
            <person name="Shiu S.-H."/>
            <person name="Stueber K."/>
            <person name="Theodoulou F.L."/>
            <person name="Tu H."/>
            <person name="Van de Peer Y."/>
            <person name="Verrier P.J."/>
            <person name="Waters E."/>
            <person name="Wood A."/>
            <person name="Yang L."/>
            <person name="Cove D."/>
            <person name="Cuming A."/>
            <person name="Hasebe M."/>
            <person name="Lucas S."/>
            <person name="Mishler D.B."/>
            <person name="Reski R."/>
            <person name="Grigoriev I."/>
            <person name="Quatrano R.S."/>
            <person name="Boore J.L."/>
        </authorList>
    </citation>
    <scope>NUCLEOTIDE SEQUENCE [LARGE SCALE GENOMIC DNA]</scope>
    <source>
        <strain evidence="2 3">cv. Gransden 2004</strain>
    </source>
</reference>
<dbReference type="GO" id="GO:2000762">
    <property type="term" value="P:regulation of phenylpropanoid metabolic process"/>
    <property type="evidence" value="ECO:0007669"/>
    <property type="project" value="InterPro"/>
</dbReference>
<dbReference type="OMA" id="NWAELDT"/>
<dbReference type="Pfam" id="PF24681">
    <property type="entry name" value="Kelch_KLHDC2_KLHL20_DRC7"/>
    <property type="match status" value="1"/>
</dbReference>
<accession>A0A2K1KUM3</accession>
<keyword evidence="3" id="KW-1185">Reference proteome</keyword>
<dbReference type="PANTHER" id="PTHR46407:SF3">
    <property type="entry name" value="OS02G0208700 PROTEIN"/>
    <property type="match status" value="1"/>
</dbReference>
<dbReference type="InterPro" id="IPR044595">
    <property type="entry name" value="KMD1-4"/>
</dbReference>
<dbReference type="Gramene" id="Pp3c3_15470V3.2">
    <property type="protein sequence ID" value="PAC:32944563.CDS.1"/>
    <property type="gene ID" value="Pp3c3_15470"/>
</dbReference>
<evidence type="ECO:0000313" key="3">
    <source>
        <dbReference type="Proteomes" id="UP000006727"/>
    </source>
</evidence>
<dbReference type="Gene3D" id="2.120.10.80">
    <property type="entry name" value="Kelch-type beta propeller"/>
    <property type="match status" value="1"/>
</dbReference>
<dbReference type="SMART" id="SM00612">
    <property type="entry name" value="Kelch"/>
    <property type="match status" value="3"/>
</dbReference>
<reference evidence="2" key="3">
    <citation type="submission" date="2020-12" db="UniProtKB">
        <authorList>
            <consortium name="EnsemblPlants"/>
        </authorList>
    </citation>
    <scope>IDENTIFICATION</scope>
</reference>
<dbReference type="GO" id="GO:0080037">
    <property type="term" value="P:negative regulation of cytokinin-activated signaling pathway"/>
    <property type="evidence" value="ECO:0007669"/>
    <property type="project" value="InterPro"/>
</dbReference>
<evidence type="ECO:0008006" key="4">
    <source>
        <dbReference type="Google" id="ProtNLM"/>
    </source>
</evidence>
<dbReference type="PANTHER" id="PTHR46407">
    <property type="entry name" value="OS02G0208700 PROTEIN"/>
    <property type="match status" value="1"/>
</dbReference>
<evidence type="ECO:0000313" key="1">
    <source>
        <dbReference type="EMBL" id="PNR57479.1"/>
    </source>
</evidence>
<dbReference type="GeneID" id="112280404"/>